<keyword evidence="2 5" id="KW-0223">Dioxygenase</keyword>
<dbReference type="EMBL" id="BIFS01000001">
    <property type="protein sequence ID" value="GCE16805.1"/>
    <property type="molecule type" value="Genomic_DNA"/>
</dbReference>
<evidence type="ECO:0000256" key="1">
    <source>
        <dbReference type="ARBA" id="ARBA00007825"/>
    </source>
</evidence>
<comment type="similarity">
    <text evidence="1">Belongs to the intradiol ring-cleavage dioxygenase family.</text>
</comment>
<comment type="caution">
    <text evidence="5">The sequence shown here is derived from an EMBL/GenBank/DDBJ whole genome shotgun (WGS) entry which is preliminary data.</text>
</comment>
<organism evidence="5 6">
    <name type="scientific">Dictyobacter kobayashii</name>
    <dbReference type="NCBI Taxonomy" id="2014872"/>
    <lineage>
        <taxon>Bacteria</taxon>
        <taxon>Bacillati</taxon>
        <taxon>Chloroflexota</taxon>
        <taxon>Ktedonobacteria</taxon>
        <taxon>Ktedonobacterales</taxon>
        <taxon>Dictyobacteraceae</taxon>
        <taxon>Dictyobacter</taxon>
    </lineage>
</organism>
<dbReference type="PANTHER" id="PTHR33711:SF10">
    <property type="entry name" value="INTRADIOL RING-CLEAVAGE DIOXYGENASES DOMAIN-CONTAINING PROTEIN"/>
    <property type="match status" value="1"/>
</dbReference>
<dbReference type="InterPro" id="IPR000627">
    <property type="entry name" value="Intradiol_dOase_C"/>
</dbReference>
<proteinExistence type="inferred from homology"/>
<name>A0A402ACI6_9CHLR</name>
<reference evidence="6" key="1">
    <citation type="submission" date="2018-12" db="EMBL/GenBank/DDBJ databases">
        <title>Tengunoibacter tsumagoiensis gen. nov., sp. nov., Dictyobacter kobayashii sp. nov., D. alpinus sp. nov., and D. joshuensis sp. nov. and description of Dictyobacteraceae fam. nov. within the order Ktedonobacterales isolated from Tengu-no-mugimeshi.</title>
        <authorList>
            <person name="Wang C.M."/>
            <person name="Zheng Y."/>
            <person name="Sakai Y."/>
            <person name="Toyoda A."/>
            <person name="Minakuchi Y."/>
            <person name="Abe K."/>
            <person name="Yokota A."/>
            <person name="Yabe S."/>
        </authorList>
    </citation>
    <scope>NUCLEOTIDE SEQUENCE [LARGE SCALE GENOMIC DNA]</scope>
    <source>
        <strain evidence="6">Uno11</strain>
    </source>
</reference>
<dbReference type="OrthoDB" id="9800887at2"/>
<dbReference type="SUPFAM" id="SSF49482">
    <property type="entry name" value="Aromatic compound dioxygenase"/>
    <property type="match status" value="1"/>
</dbReference>
<dbReference type="InterPro" id="IPR012785">
    <property type="entry name" value="Protocat_dOase_b"/>
</dbReference>
<evidence type="ECO:0000256" key="3">
    <source>
        <dbReference type="ARBA" id="ARBA00023002"/>
    </source>
</evidence>
<evidence type="ECO:0000313" key="6">
    <source>
        <dbReference type="Proteomes" id="UP000287188"/>
    </source>
</evidence>
<dbReference type="Pfam" id="PF00775">
    <property type="entry name" value="Dioxygenase_C"/>
    <property type="match status" value="1"/>
</dbReference>
<keyword evidence="6" id="KW-1185">Reference proteome</keyword>
<evidence type="ECO:0000313" key="5">
    <source>
        <dbReference type="EMBL" id="GCE16805.1"/>
    </source>
</evidence>
<accession>A0A402ACI6</accession>
<evidence type="ECO:0000259" key="4">
    <source>
        <dbReference type="Pfam" id="PF00775"/>
    </source>
</evidence>
<evidence type="ECO:0000256" key="2">
    <source>
        <dbReference type="ARBA" id="ARBA00022964"/>
    </source>
</evidence>
<dbReference type="InterPro" id="IPR050770">
    <property type="entry name" value="Intradiol_RC_Dioxygenase"/>
</dbReference>
<dbReference type="GO" id="GO:0019619">
    <property type="term" value="P:3,4-dihydroxybenzoate catabolic process"/>
    <property type="evidence" value="ECO:0007669"/>
    <property type="project" value="InterPro"/>
</dbReference>
<dbReference type="AlphaFoldDB" id="A0A402ACI6"/>
<dbReference type="InterPro" id="IPR015889">
    <property type="entry name" value="Intradiol_dOase_core"/>
</dbReference>
<keyword evidence="3" id="KW-0560">Oxidoreductase</keyword>
<dbReference type="NCBIfam" id="TIGR02422">
    <property type="entry name" value="protocat_beta"/>
    <property type="match status" value="1"/>
</dbReference>
<protein>
    <submittedName>
        <fullName evidence="5">Protocatechuate 3,4-dioxygenase subunit beta</fullName>
    </submittedName>
</protein>
<dbReference type="RefSeq" id="WP_126548628.1">
    <property type="nucleotide sequence ID" value="NZ_BIFS01000001.1"/>
</dbReference>
<feature type="domain" description="Intradiol ring-cleavage dioxygenases" evidence="4">
    <location>
        <begin position="52"/>
        <end position="231"/>
    </location>
</feature>
<dbReference type="Proteomes" id="UP000287188">
    <property type="component" value="Unassembled WGS sequence"/>
</dbReference>
<dbReference type="PANTHER" id="PTHR33711">
    <property type="entry name" value="DIOXYGENASE, PUTATIVE (AFU_ORTHOLOGUE AFUA_2G02910)-RELATED"/>
    <property type="match status" value="1"/>
</dbReference>
<dbReference type="Gene3D" id="2.60.130.10">
    <property type="entry name" value="Aromatic compound dioxygenase"/>
    <property type="match status" value="1"/>
</dbReference>
<gene>
    <name evidence="5" type="primary">pcaH</name>
    <name evidence="5" type="ORF">KDK_06050</name>
</gene>
<dbReference type="GO" id="GO:0008199">
    <property type="term" value="F:ferric iron binding"/>
    <property type="evidence" value="ECO:0007669"/>
    <property type="project" value="InterPro"/>
</dbReference>
<dbReference type="GO" id="GO:0018578">
    <property type="term" value="F:protocatechuate 3,4-dioxygenase activity"/>
    <property type="evidence" value="ECO:0007669"/>
    <property type="project" value="InterPro"/>
</dbReference>
<sequence length="244" mass="27350">MNPHLTIGDIVRGDSEVFPPYLYEAYQSTRRRAPLLPLIKVPLTISELTGPGPAISAITPEDADLTRNAGTGGEALGQRIIVMGRVLDERNTPIPNTLLEIWQANASGRYLHKRDQWPGPLDPNFLGMGRCLTDAQGVYRFLTIRPGAYPWKNHPNAWRPAHIHFSVFGPALLSRLVTQMYFPDDPLQRHDPIMQSVPTAAARERLIAIYSHEVTEPEWALGYRWDIVVRGPYATPFEPAEVPS</sequence>